<evidence type="ECO:0000256" key="3">
    <source>
        <dbReference type="ARBA" id="ARBA00022692"/>
    </source>
</evidence>
<keyword evidence="5" id="KW-0406">Ion transport</keyword>
<dbReference type="EMBL" id="CP053096">
    <property type="protein sequence ID" value="QJR43558.1"/>
    <property type="molecule type" value="Genomic_DNA"/>
</dbReference>
<evidence type="ECO:0000256" key="1">
    <source>
        <dbReference type="ARBA" id="ARBA00004141"/>
    </source>
</evidence>
<evidence type="ECO:0000256" key="6">
    <source>
        <dbReference type="ARBA" id="ARBA00023136"/>
    </source>
</evidence>
<evidence type="ECO:0000313" key="9">
    <source>
        <dbReference type="Proteomes" id="UP000500686"/>
    </source>
</evidence>
<proteinExistence type="predicted"/>
<dbReference type="Proteomes" id="UP000500686">
    <property type="component" value="Chromosome"/>
</dbReference>
<dbReference type="Pfam" id="PF07885">
    <property type="entry name" value="Ion_trans_2"/>
    <property type="match status" value="1"/>
</dbReference>
<name>A0A6M4JBC6_9MOLU</name>
<sequence length="293" mass="33748">MTETNKTNKTWFNIIKVIATSSKNLSNIDNKFHWITKLLRNVYMSIIFVVYLASILTLTIRYSSINENNWIKALLGINHILVIVIAFIDFIMWGIISFEAKRPWLNLLKYPFTFIGILLILILIPSVNELIITFSGRGTKLYFLRYFVFVRIIRVFMLLSLFSPFAALFRVFKKEKYVLIYTFIFMLFVIIIFSLIFYSEEYNTTTKIFMQKEGQTVPDGNQFVKAIYFTTVTMTTIGYGDLTPATEIGRVMVIVLSIIGIAIFAIPSGVIAGGFISELKSQISERTKEDSNE</sequence>
<dbReference type="GO" id="GO:0001508">
    <property type="term" value="P:action potential"/>
    <property type="evidence" value="ECO:0007669"/>
    <property type="project" value="TreeGrafter"/>
</dbReference>
<dbReference type="InterPro" id="IPR028325">
    <property type="entry name" value="VG_K_chnl"/>
</dbReference>
<keyword evidence="3" id="KW-0812">Transmembrane</keyword>
<evidence type="ECO:0000256" key="5">
    <source>
        <dbReference type="ARBA" id="ARBA00023065"/>
    </source>
</evidence>
<dbReference type="KEGG" id="mmir:HLA87_02025"/>
<dbReference type="PANTHER" id="PTHR11537">
    <property type="entry name" value="VOLTAGE-GATED POTASSIUM CHANNEL"/>
    <property type="match status" value="1"/>
</dbReference>
<dbReference type="GO" id="GO:0005249">
    <property type="term" value="F:voltage-gated potassium channel activity"/>
    <property type="evidence" value="ECO:0007669"/>
    <property type="project" value="InterPro"/>
</dbReference>
<dbReference type="AlphaFoldDB" id="A0A6M4JBC6"/>
<keyword evidence="6" id="KW-0472">Membrane</keyword>
<dbReference type="InterPro" id="IPR013099">
    <property type="entry name" value="K_chnl_dom"/>
</dbReference>
<evidence type="ECO:0000256" key="7">
    <source>
        <dbReference type="ARBA" id="ARBA00023303"/>
    </source>
</evidence>
<protein>
    <submittedName>
        <fullName evidence="8">Two pore domain potassium channel family protein</fullName>
    </submittedName>
</protein>
<keyword evidence="9" id="KW-1185">Reference proteome</keyword>
<accession>A0A6M4JBC6</accession>
<evidence type="ECO:0000256" key="2">
    <source>
        <dbReference type="ARBA" id="ARBA00022448"/>
    </source>
</evidence>
<organism evidence="8 9">
    <name type="scientific">Mycoplasma miroungigenitalium</name>
    <dbReference type="NCBI Taxonomy" id="754515"/>
    <lineage>
        <taxon>Bacteria</taxon>
        <taxon>Bacillati</taxon>
        <taxon>Mycoplasmatota</taxon>
        <taxon>Mollicutes</taxon>
        <taxon>Mycoplasmataceae</taxon>
        <taxon>Mycoplasma</taxon>
    </lineage>
</organism>
<dbReference type="Gene3D" id="1.10.287.70">
    <property type="match status" value="1"/>
</dbReference>
<dbReference type="PANTHER" id="PTHR11537:SF254">
    <property type="entry name" value="POTASSIUM VOLTAGE-GATED CHANNEL PROTEIN SHAB"/>
    <property type="match status" value="1"/>
</dbReference>
<keyword evidence="2" id="KW-0813">Transport</keyword>
<evidence type="ECO:0000256" key="4">
    <source>
        <dbReference type="ARBA" id="ARBA00022989"/>
    </source>
</evidence>
<reference evidence="8 9" key="1">
    <citation type="submission" date="2020-05" db="EMBL/GenBank/DDBJ databases">
        <title>Novel Mycoplasma species detected in Mirounga angustirostris (northern elephant seal) from the USA.</title>
        <authorList>
            <person name="Volokhov D.V."/>
        </authorList>
    </citation>
    <scope>NUCLEOTIDE SEQUENCE [LARGE SCALE GENOMIC DNA]</scope>
    <source>
        <strain evidence="8 9">Mirounga ES2806-GEN</strain>
    </source>
</reference>
<dbReference type="SUPFAM" id="SSF81324">
    <property type="entry name" value="Voltage-gated potassium channels"/>
    <property type="match status" value="1"/>
</dbReference>
<comment type="subcellular location">
    <subcellularLocation>
        <location evidence="1">Membrane</location>
        <topology evidence="1">Multi-pass membrane protein</topology>
    </subcellularLocation>
</comment>
<evidence type="ECO:0000313" key="8">
    <source>
        <dbReference type="EMBL" id="QJR43558.1"/>
    </source>
</evidence>
<dbReference type="RefSeq" id="WP_171111429.1">
    <property type="nucleotide sequence ID" value="NZ_CP053096.1"/>
</dbReference>
<dbReference type="GO" id="GO:0008076">
    <property type="term" value="C:voltage-gated potassium channel complex"/>
    <property type="evidence" value="ECO:0007669"/>
    <property type="project" value="InterPro"/>
</dbReference>
<gene>
    <name evidence="8" type="ORF">HLA87_02025</name>
</gene>
<keyword evidence="7 8" id="KW-0407">Ion channel</keyword>
<keyword evidence="4" id="KW-1133">Transmembrane helix</keyword>